<name>A0ABQ8KCQ2_9APHY</name>
<protein>
    <recommendedName>
        <fullName evidence="3">C2H2-type domain-containing protein</fullName>
    </recommendedName>
</protein>
<dbReference type="Gene3D" id="3.30.160.60">
    <property type="entry name" value="Classic Zinc Finger"/>
    <property type="match status" value="1"/>
</dbReference>
<dbReference type="GeneID" id="71997094"/>
<dbReference type="Proteomes" id="UP000814176">
    <property type="component" value="Unassembled WGS sequence"/>
</dbReference>
<gene>
    <name evidence="1" type="ORF">C8Q71DRAFT_117229</name>
</gene>
<dbReference type="RefSeq" id="XP_047777812.1">
    <property type="nucleotide sequence ID" value="XM_047916362.1"/>
</dbReference>
<evidence type="ECO:0000313" key="1">
    <source>
        <dbReference type="EMBL" id="KAH9835379.1"/>
    </source>
</evidence>
<evidence type="ECO:0000313" key="2">
    <source>
        <dbReference type="Proteomes" id="UP000814176"/>
    </source>
</evidence>
<accession>A0ABQ8KCQ2</accession>
<proteinExistence type="predicted"/>
<keyword evidence="2" id="KW-1185">Reference proteome</keyword>
<dbReference type="EMBL" id="JADCUA010000013">
    <property type="protein sequence ID" value="KAH9835379.1"/>
    <property type="molecule type" value="Genomic_DNA"/>
</dbReference>
<organism evidence="1 2">
    <name type="scientific">Rhodofomes roseus</name>
    <dbReference type="NCBI Taxonomy" id="34475"/>
    <lineage>
        <taxon>Eukaryota</taxon>
        <taxon>Fungi</taxon>
        <taxon>Dikarya</taxon>
        <taxon>Basidiomycota</taxon>
        <taxon>Agaricomycotina</taxon>
        <taxon>Agaricomycetes</taxon>
        <taxon>Polyporales</taxon>
        <taxon>Rhodofomes</taxon>
    </lineage>
</organism>
<comment type="caution">
    <text evidence="1">The sequence shown here is derived from an EMBL/GenBank/DDBJ whole genome shotgun (WGS) entry which is preliminary data.</text>
</comment>
<evidence type="ECO:0008006" key="3">
    <source>
        <dbReference type="Google" id="ProtNLM"/>
    </source>
</evidence>
<sequence length="265" mass="29460">MSGFFYDEESYGFDSDWDHALDTSLPLTTEVPSNPPFLWYGADDYAVSPVDDFSFVQYDWPAPGPDLSPRTVAAHAYDTSVTLADDSYANIPSYVSQQDQTVRSLDWQHTPGTHDPSAYTLDVLQRPTAHGHSSQVTPHGSSHVYLENATAAPPLCCIGGRCHRLADLLARDTQQRPVTTIKKHLEDDHKPVIESHKDRGGKIICPWLLGTRTCETAVADMQQLAKHVATVHLGLFRIRCDACHGSFSRKDALKRHKDEGRCPYG</sequence>
<reference evidence="1 2" key="1">
    <citation type="journal article" date="2021" name="Environ. Microbiol.">
        <title>Gene family expansions and transcriptome signatures uncover fungal adaptations to wood decay.</title>
        <authorList>
            <person name="Hage H."/>
            <person name="Miyauchi S."/>
            <person name="Viragh M."/>
            <person name="Drula E."/>
            <person name="Min B."/>
            <person name="Chaduli D."/>
            <person name="Navarro D."/>
            <person name="Favel A."/>
            <person name="Norest M."/>
            <person name="Lesage-Meessen L."/>
            <person name="Balint B."/>
            <person name="Merenyi Z."/>
            <person name="de Eugenio L."/>
            <person name="Morin E."/>
            <person name="Martinez A.T."/>
            <person name="Baldrian P."/>
            <person name="Stursova M."/>
            <person name="Martinez M.J."/>
            <person name="Novotny C."/>
            <person name="Magnuson J.K."/>
            <person name="Spatafora J.W."/>
            <person name="Maurice S."/>
            <person name="Pangilinan J."/>
            <person name="Andreopoulos W."/>
            <person name="LaButti K."/>
            <person name="Hundley H."/>
            <person name="Na H."/>
            <person name="Kuo A."/>
            <person name="Barry K."/>
            <person name="Lipzen A."/>
            <person name="Henrissat B."/>
            <person name="Riley R."/>
            <person name="Ahrendt S."/>
            <person name="Nagy L.G."/>
            <person name="Grigoriev I.V."/>
            <person name="Martin F."/>
            <person name="Rosso M.N."/>
        </authorList>
    </citation>
    <scope>NUCLEOTIDE SEQUENCE [LARGE SCALE GENOMIC DNA]</scope>
    <source>
        <strain evidence="1 2">CIRM-BRFM 1785</strain>
    </source>
</reference>